<sequence length="116" mass="13195">MKKYLFLILFLGFTSSVSNWSAQSIKEPSFSQQKADDGGLTVYPNPTKDVLFLKTKDQSLRVKSVTFYSILGMPVAMYNVNMNAAEINVEKLRPGKYLMKYTLSDNTTKIKQIIKQ</sequence>
<comment type="caution">
    <text evidence="4">The sequence shown here is derived from an EMBL/GenBank/DDBJ whole genome shotgun (WGS) entry which is preliminary data.</text>
</comment>
<evidence type="ECO:0000259" key="3">
    <source>
        <dbReference type="Pfam" id="PF18962"/>
    </source>
</evidence>
<feature type="domain" description="Secretion system C-terminal sorting" evidence="3">
    <location>
        <begin position="42"/>
        <end position="114"/>
    </location>
</feature>
<accession>A0A368N0V5</accession>
<dbReference type="RefSeq" id="WP_114303728.1">
    <property type="nucleotide sequence ID" value="NZ_QPIE01000004.1"/>
</dbReference>
<protein>
    <submittedName>
        <fullName evidence="4">T9SS C-terminal target domain-containing protein</fullName>
    </submittedName>
</protein>
<feature type="signal peptide" evidence="2">
    <location>
        <begin position="1"/>
        <end position="22"/>
    </location>
</feature>
<dbReference type="AlphaFoldDB" id="A0A368N0V5"/>
<evidence type="ECO:0000313" key="5">
    <source>
        <dbReference type="Proteomes" id="UP000252172"/>
    </source>
</evidence>
<dbReference type="EMBL" id="QPIE01000004">
    <property type="protein sequence ID" value="RCU43141.1"/>
    <property type="molecule type" value="Genomic_DNA"/>
</dbReference>
<dbReference type="OrthoDB" id="1273750at2"/>
<feature type="chain" id="PRO_5016943497" evidence="2">
    <location>
        <begin position="23"/>
        <end position="116"/>
    </location>
</feature>
<evidence type="ECO:0000256" key="2">
    <source>
        <dbReference type="SAM" id="SignalP"/>
    </source>
</evidence>
<keyword evidence="5" id="KW-1185">Reference proteome</keyword>
<reference evidence="4 5" key="1">
    <citation type="submission" date="2018-07" db="EMBL/GenBank/DDBJ databases">
        <title>Chryseobacterium lacus sp. nov., isolated from lake water.</title>
        <authorList>
            <person name="Li C.-M."/>
        </authorList>
    </citation>
    <scope>NUCLEOTIDE SEQUENCE [LARGE SCALE GENOMIC DNA]</scope>
    <source>
        <strain evidence="4 5">YLOS41</strain>
    </source>
</reference>
<organism evidence="4 5">
    <name type="scientific">Chryseobacterium lacus</name>
    <dbReference type="NCBI Taxonomy" id="2058346"/>
    <lineage>
        <taxon>Bacteria</taxon>
        <taxon>Pseudomonadati</taxon>
        <taxon>Bacteroidota</taxon>
        <taxon>Flavobacteriia</taxon>
        <taxon>Flavobacteriales</taxon>
        <taxon>Weeksellaceae</taxon>
        <taxon>Chryseobacterium group</taxon>
        <taxon>Chryseobacterium</taxon>
    </lineage>
</organism>
<evidence type="ECO:0000256" key="1">
    <source>
        <dbReference type="ARBA" id="ARBA00022729"/>
    </source>
</evidence>
<keyword evidence="1 2" id="KW-0732">Signal</keyword>
<gene>
    <name evidence="4" type="ORF">DQ356_06845</name>
</gene>
<proteinExistence type="predicted"/>
<evidence type="ECO:0000313" key="4">
    <source>
        <dbReference type="EMBL" id="RCU43141.1"/>
    </source>
</evidence>
<dbReference type="InterPro" id="IPR026444">
    <property type="entry name" value="Secre_tail"/>
</dbReference>
<dbReference type="Pfam" id="PF18962">
    <property type="entry name" value="Por_Secre_tail"/>
    <property type="match status" value="1"/>
</dbReference>
<name>A0A368N0V5_9FLAO</name>
<dbReference type="NCBIfam" id="TIGR04183">
    <property type="entry name" value="Por_Secre_tail"/>
    <property type="match status" value="1"/>
</dbReference>
<dbReference type="Proteomes" id="UP000252172">
    <property type="component" value="Unassembled WGS sequence"/>
</dbReference>